<dbReference type="CDD" id="cd00200">
    <property type="entry name" value="WD40"/>
    <property type="match status" value="1"/>
</dbReference>
<dbReference type="PROSITE" id="PS50082">
    <property type="entry name" value="WD_REPEATS_2"/>
    <property type="match status" value="7"/>
</dbReference>
<dbReference type="PROSITE" id="PS00108">
    <property type="entry name" value="PROTEIN_KINASE_ST"/>
    <property type="match status" value="1"/>
</dbReference>
<feature type="repeat" description="WD" evidence="5">
    <location>
        <begin position="410"/>
        <end position="451"/>
    </location>
</feature>
<dbReference type="InterPro" id="IPR017441">
    <property type="entry name" value="Protein_kinase_ATP_BS"/>
</dbReference>
<evidence type="ECO:0000256" key="5">
    <source>
        <dbReference type="PROSITE-ProRule" id="PRU00221"/>
    </source>
</evidence>
<protein>
    <recommendedName>
        <fullName evidence="8">Protein kinase domain-containing protein</fullName>
    </recommendedName>
</protein>
<feature type="domain" description="Protein kinase" evidence="8">
    <location>
        <begin position="10"/>
        <end position="263"/>
    </location>
</feature>
<dbReference type="AlphaFoldDB" id="A0A8S1TBQ6"/>
<keyword evidence="7" id="KW-1133">Transmembrane helix</keyword>
<dbReference type="Proteomes" id="UP000689195">
    <property type="component" value="Unassembled WGS sequence"/>
</dbReference>
<evidence type="ECO:0000256" key="2">
    <source>
        <dbReference type="ARBA" id="ARBA00022737"/>
    </source>
</evidence>
<reference evidence="9" key="1">
    <citation type="submission" date="2021-01" db="EMBL/GenBank/DDBJ databases">
        <authorList>
            <consortium name="Genoscope - CEA"/>
            <person name="William W."/>
        </authorList>
    </citation>
    <scope>NUCLEOTIDE SEQUENCE</scope>
</reference>
<dbReference type="PROSITE" id="PS50294">
    <property type="entry name" value="WD_REPEATS_REGION"/>
    <property type="match status" value="7"/>
</dbReference>
<keyword evidence="1 5" id="KW-0853">WD repeat</keyword>
<keyword evidence="7" id="KW-0812">Transmembrane</keyword>
<dbReference type="EMBL" id="CAJJDO010000017">
    <property type="protein sequence ID" value="CAD8148202.1"/>
    <property type="molecule type" value="Genomic_DNA"/>
</dbReference>
<organism evidence="9 10">
    <name type="scientific">Paramecium pentaurelia</name>
    <dbReference type="NCBI Taxonomy" id="43138"/>
    <lineage>
        <taxon>Eukaryota</taxon>
        <taxon>Sar</taxon>
        <taxon>Alveolata</taxon>
        <taxon>Ciliophora</taxon>
        <taxon>Intramacronucleata</taxon>
        <taxon>Oligohymenophorea</taxon>
        <taxon>Peniculida</taxon>
        <taxon>Parameciidae</taxon>
        <taxon>Paramecium</taxon>
    </lineage>
</organism>
<evidence type="ECO:0000313" key="9">
    <source>
        <dbReference type="EMBL" id="CAD8148202.1"/>
    </source>
</evidence>
<dbReference type="OrthoDB" id="71227at2759"/>
<evidence type="ECO:0000259" key="8">
    <source>
        <dbReference type="PROSITE" id="PS50011"/>
    </source>
</evidence>
<dbReference type="Pfam" id="PF00400">
    <property type="entry name" value="WD40"/>
    <property type="match status" value="7"/>
</dbReference>
<dbReference type="InterPro" id="IPR001646">
    <property type="entry name" value="5peptide_repeat"/>
</dbReference>
<feature type="repeat" description="WD" evidence="5">
    <location>
        <begin position="536"/>
        <end position="577"/>
    </location>
</feature>
<dbReference type="CDD" id="cd14014">
    <property type="entry name" value="STKc_PknB_like"/>
    <property type="match status" value="1"/>
</dbReference>
<keyword evidence="10" id="KW-1185">Reference proteome</keyword>
<dbReference type="SMART" id="SM00220">
    <property type="entry name" value="S_TKc"/>
    <property type="match status" value="1"/>
</dbReference>
<feature type="repeat" description="WD" evidence="5">
    <location>
        <begin position="615"/>
        <end position="656"/>
    </location>
</feature>
<dbReference type="Pfam" id="PF00805">
    <property type="entry name" value="Pentapeptide"/>
    <property type="match status" value="1"/>
</dbReference>
<evidence type="ECO:0000256" key="7">
    <source>
        <dbReference type="SAM" id="Phobius"/>
    </source>
</evidence>
<sequence>MIIKVEQIEIKKREKIGVGGNGQVYLGETTDGNFVAIKEQMKISDHEYKILQALKGKKCEHIIYVHAFEEQKNGIFTIMELAKSFDIKNMSDKRGICLQMAKGVSELHQLGFFHRDLKPDNFVIGKDDKIKLIDFGTTKQIAEEIHTNSTGTYIYMAPEMIITNAYDSSVDIWSLGVIFYEVITNEKFFGKYDTDYLTYRAITQISQQQINNKIREKLVNQQLNTLLQKMIVQYLDGEEKIIQQKKRIGIDEVINELEKQKYFKQHQQQMEDLYEILASFKPIDRRTFNMIFEALMDIQHKENLINQISKDDRIIQFLKSIVSLTALNNKFIELGSKSLNLLVEIKVDLTNQSLENIKIKNTSLIGANFVRCNLSGSEFDNVDISGMNLNEAQLFNCRWKNIKIDEQHKLDGHSGNVSSVCFSPDGTKLASGSWDNTIRLQDVKTGKQKVIFHGNTSYVLSVCFSPDGSTLASGGTNNSINFWNIQTGNQKAQLNGHNGLVYSVCFSPNGQTLASGSGDNSIRLWDVKTGQQKAQLNGHSKDVLSVCFSPNGTKLASGSKDYSIMLWDVKESVSLYQVFVLYILIWAFIYSHFIIVMLTVVFFIWLNQKMKKSILQGHSGNVNSVCFSPDGTILASCSDDKSIRLWNVQTGQQNALLNGHSDYVRSVCFSPDGTTLASSSDDNSIRLWDVRTGQQKAEINGHSDYVRSVCFSPDGSSLASSSDDNSIRLWDVRLSNSSIYFYDLVSSNINLLLISQQPIFQAQGALILKGQFENNQGVDLFSFLQSKGSIILEDEIQNQN</sequence>
<dbReference type="GO" id="GO:1990234">
    <property type="term" value="C:transferase complex"/>
    <property type="evidence" value="ECO:0007669"/>
    <property type="project" value="UniProtKB-ARBA"/>
</dbReference>
<accession>A0A8S1TBQ6</accession>
<dbReference type="PROSITE" id="PS50011">
    <property type="entry name" value="PROTEIN_KINASE_DOM"/>
    <property type="match status" value="1"/>
</dbReference>
<keyword evidence="3 6" id="KW-0547">Nucleotide-binding</keyword>
<dbReference type="GO" id="GO:0005524">
    <property type="term" value="F:ATP binding"/>
    <property type="evidence" value="ECO:0007669"/>
    <property type="project" value="UniProtKB-UniRule"/>
</dbReference>
<dbReference type="InterPro" id="IPR019775">
    <property type="entry name" value="WD40_repeat_CS"/>
</dbReference>
<comment type="caution">
    <text evidence="9">The sequence shown here is derived from an EMBL/GenBank/DDBJ whole genome shotgun (WGS) entry which is preliminary data.</text>
</comment>
<feature type="repeat" description="WD" evidence="5">
    <location>
        <begin position="494"/>
        <end position="535"/>
    </location>
</feature>
<dbReference type="PANTHER" id="PTHR22847">
    <property type="entry name" value="WD40 REPEAT PROTEIN"/>
    <property type="match status" value="1"/>
</dbReference>
<dbReference type="InterPro" id="IPR000719">
    <property type="entry name" value="Prot_kinase_dom"/>
</dbReference>
<dbReference type="PROSITE" id="PS00678">
    <property type="entry name" value="WD_REPEATS_1"/>
    <property type="match status" value="6"/>
</dbReference>
<dbReference type="GO" id="GO:0004672">
    <property type="term" value="F:protein kinase activity"/>
    <property type="evidence" value="ECO:0007669"/>
    <property type="project" value="InterPro"/>
</dbReference>
<keyword evidence="2" id="KW-0677">Repeat</keyword>
<dbReference type="SMART" id="SM00320">
    <property type="entry name" value="WD40"/>
    <property type="match status" value="7"/>
</dbReference>
<feature type="binding site" evidence="6">
    <location>
        <position position="38"/>
    </location>
    <ligand>
        <name>ATP</name>
        <dbReference type="ChEBI" id="CHEBI:30616"/>
    </ligand>
</feature>
<keyword evidence="7" id="KW-0472">Membrane</keyword>
<name>A0A8S1TBQ6_9CILI</name>
<evidence type="ECO:0000256" key="4">
    <source>
        <dbReference type="ARBA" id="ARBA00022840"/>
    </source>
</evidence>
<dbReference type="InterPro" id="IPR008271">
    <property type="entry name" value="Ser/Thr_kinase_AS"/>
</dbReference>
<dbReference type="InterPro" id="IPR001680">
    <property type="entry name" value="WD40_rpt"/>
</dbReference>
<proteinExistence type="predicted"/>
<feature type="transmembrane region" description="Helical" evidence="7">
    <location>
        <begin position="579"/>
        <end position="606"/>
    </location>
</feature>
<feature type="repeat" description="WD" evidence="5">
    <location>
        <begin position="657"/>
        <end position="698"/>
    </location>
</feature>
<feature type="repeat" description="WD" evidence="5">
    <location>
        <begin position="452"/>
        <end position="493"/>
    </location>
</feature>
<feature type="repeat" description="WD" evidence="5">
    <location>
        <begin position="699"/>
        <end position="733"/>
    </location>
</feature>
<evidence type="ECO:0000313" key="10">
    <source>
        <dbReference type="Proteomes" id="UP000689195"/>
    </source>
</evidence>
<dbReference type="PANTHER" id="PTHR22847:SF637">
    <property type="entry name" value="WD REPEAT DOMAIN 5B"/>
    <property type="match status" value="1"/>
</dbReference>
<dbReference type="PROSITE" id="PS00107">
    <property type="entry name" value="PROTEIN_KINASE_ATP"/>
    <property type="match status" value="1"/>
</dbReference>
<evidence type="ECO:0000256" key="6">
    <source>
        <dbReference type="PROSITE-ProRule" id="PRU10141"/>
    </source>
</evidence>
<keyword evidence="4 6" id="KW-0067">ATP-binding</keyword>
<evidence type="ECO:0000256" key="1">
    <source>
        <dbReference type="ARBA" id="ARBA00022574"/>
    </source>
</evidence>
<evidence type="ECO:0000256" key="3">
    <source>
        <dbReference type="ARBA" id="ARBA00022741"/>
    </source>
</evidence>
<gene>
    <name evidence="9" type="ORF">PPENT_87.1.T0170351</name>
</gene>
<dbReference type="Pfam" id="PF00069">
    <property type="entry name" value="Pkinase"/>
    <property type="match status" value="1"/>
</dbReference>